<comment type="caution">
    <text evidence="1">The sequence shown here is derived from an EMBL/GenBank/DDBJ whole genome shotgun (WGS) entry which is preliminary data.</text>
</comment>
<name>A0ABN3VKW0_9PSEU</name>
<gene>
    <name evidence="1" type="ORF">GCM10010470_58490</name>
</gene>
<dbReference type="EMBL" id="BAAAUX010000029">
    <property type="protein sequence ID" value="GAA2815360.1"/>
    <property type="molecule type" value="Genomic_DNA"/>
</dbReference>
<proteinExistence type="predicted"/>
<accession>A0ABN3VKW0</accession>
<evidence type="ECO:0000313" key="1">
    <source>
        <dbReference type="EMBL" id="GAA2815360.1"/>
    </source>
</evidence>
<dbReference type="Proteomes" id="UP001500979">
    <property type="component" value="Unassembled WGS sequence"/>
</dbReference>
<organism evidence="1 2">
    <name type="scientific">Saccharopolyspora taberi</name>
    <dbReference type="NCBI Taxonomy" id="60895"/>
    <lineage>
        <taxon>Bacteria</taxon>
        <taxon>Bacillati</taxon>
        <taxon>Actinomycetota</taxon>
        <taxon>Actinomycetes</taxon>
        <taxon>Pseudonocardiales</taxon>
        <taxon>Pseudonocardiaceae</taxon>
        <taxon>Saccharopolyspora</taxon>
    </lineage>
</organism>
<protein>
    <submittedName>
        <fullName evidence="1">Uncharacterized protein</fullName>
    </submittedName>
</protein>
<evidence type="ECO:0000313" key="2">
    <source>
        <dbReference type="Proteomes" id="UP001500979"/>
    </source>
</evidence>
<keyword evidence="2" id="KW-1185">Reference proteome</keyword>
<reference evidence="1 2" key="1">
    <citation type="journal article" date="2019" name="Int. J. Syst. Evol. Microbiol.">
        <title>The Global Catalogue of Microorganisms (GCM) 10K type strain sequencing project: providing services to taxonomists for standard genome sequencing and annotation.</title>
        <authorList>
            <consortium name="The Broad Institute Genomics Platform"/>
            <consortium name="The Broad Institute Genome Sequencing Center for Infectious Disease"/>
            <person name="Wu L."/>
            <person name="Ma J."/>
        </authorList>
    </citation>
    <scope>NUCLEOTIDE SEQUENCE [LARGE SCALE GENOMIC DNA]</scope>
    <source>
        <strain evidence="1 2">JCM 9383</strain>
    </source>
</reference>
<sequence length="110" mass="11775">MLILSAAHRTGVIGGRGTLSDLDLEAWVVIDRCAIAYNVCADEIEFRIGDGDPNVFELVTSEFGLENLLAKGTEALRAFRAQRVAGHACGCLCSGHPDIAVQARDEFAGR</sequence>